<gene>
    <name evidence="1" type="ORF">C2G38_427025</name>
</gene>
<protein>
    <submittedName>
        <fullName evidence="1">Uncharacterized protein</fullName>
    </submittedName>
</protein>
<keyword evidence="2" id="KW-1185">Reference proteome</keyword>
<evidence type="ECO:0000313" key="2">
    <source>
        <dbReference type="Proteomes" id="UP000266673"/>
    </source>
</evidence>
<dbReference type="AlphaFoldDB" id="A0A397VT04"/>
<dbReference type="Proteomes" id="UP000266673">
    <property type="component" value="Unassembled WGS sequence"/>
</dbReference>
<evidence type="ECO:0000313" key="1">
    <source>
        <dbReference type="EMBL" id="RIB25690.1"/>
    </source>
</evidence>
<proteinExistence type="predicted"/>
<dbReference type="EMBL" id="QKWP01000165">
    <property type="protein sequence ID" value="RIB25690.1"/>
    <property type="molecule type" value="Genomic_DNA"/>
</dbReference>
<accession>A0A397VT04</accession>
<name>A0A397VT04_9GLOM</name>
<reference evidence="1 2" key="1">
    <citation type="submission" date="2018-06" db="EMBL/GenBank/DDBJ databases">
        <title>Comparative genomics reveals the genomic features of Rhizophagus irregularis, R. cerebriforme, R. diaphanum and Gigaspora rosea, and their symbiotic lifestyle signature.</title>
        <authorList>
            <person name="Morin E."/>
            <person name="San Clemente H."/>
            <person name="Chen E.C.H."/>
            <person name="De La Providencia I."/>
            <person name="Hainaut M."/>
            <person name="Kuo A."/>
            <person name="Kohler A."/>
            <person name="Murat C."/>
            <person name="Tang N."/>
            <person name="Roy S."/>
            <person name="Loubradou J."/>
            <person name="Henrissat B."/>
            <person name="Grigoriev I.V."/>
            <person name="Corradi N."/>
            <person name="Roux C."/>
            <person name="Martin F.M."/>
        </authorList>
    </citation>
    <scope>NUCLEOTIDE SEQUENCE [LARGE SCALE GENOMIC DNA]</scope>
    <source>
        <strain evidence="1 2">DAOM 194757</strain>
    </source>
</reference>
<comment type="caution">
    <text evidence="1">The sequence shown here is derived from an EMBL/GenBank/DDBJ whole genome shotgun (WGS) entry which is preliminary data.</text>
</comment>
<organism evidence="1 2">
    <name type="scientific">Gigaspora rosea</name>
    <dbReference type="NCBI Taxonomy" id="44941"/>
    <lineage>
        <taxon>Eukaryota</taxon>
        <taxon>Fungi</taxon>
        <taxon>Fungi incertae sedis</taxon>
        <taxon>Mucoromycota</taxon>
        <taxon>Glomeromycotina</taxon>
        <taxon>Glomeromycetes</taxon>
        <taxon>Diversisporales</taxon>
        <taxon>Gigasporaceae</taxon>
        <taxon>Gigaspora</taxon>
    </lineage>
</organism>
<sequence>MRARKKKIFFFFVASHCLQIRTHVCVHRICFCVYLSVYLYVLPMSADALVNNL</sequence>